<sequence>MKEEYIKAAETAVKKCLGVKPGEKFLVITDTETKEIGESLFQVGIDVGAEAILTIMRPRTRHGEEPSQPIAEMWKTVDVFIAPTKYSLSHTQAREKATEKGARGATMPGITPEMFIETLSVDYNIIREHNRRMKMALSGKKNVRVITELGTDITLNIEGREIYTDDGILHEKGTFGNLPAGEVFVAPVEGTADGTIVVDGSFAAIGLLSEPIKITVKNGFATEIEGGSEAKKLKEMLASVDKKEAYNIAELGIGTNFNAKLVGNILEDEKVYKTVHLALGDNSTIGGKTKAGIHLDGLIKKPTLIVDGEILIEKGEWKI</sequence>
<evidence type="ECO:0000256" key="1">
    <source>
        <dbReference type="ARBA" id="ARBA00022723"/>
    </source>
</evidence>
<dbReference type="PANTHER" id="PTHR34448:SF1">
    <property type="entry name" value="BLL6088 PROTEIN"/>
    <property type="match status" value="1"/>
</dbReference>
<dbReference type="AlphaFoldDB" id="A0A7C2ZD02"/>
<keyword evidence="2" id="KW-0378">Hydrolase</keyword>
<proteinExistence type="predicted"/>
<dbReference type="InterPro" id="IPR052170">
    <property type="entry name" value="M29_Exopeptidase"/>
</dbReference>
<accession>A0A7C2ZD02</accession>
<keyword evidence="1" id="KW-0479">Metal-binding</keyword>
<dbReference type="Proteomes" id="UP000886076">
    <property type="component" value="Unassembled WGS sequence"/>
</dbReference>
<dbReference type="GO" id="GO:0006508">
    <property type="term" value="P:proteolysis"/>
    <property type="evidence" value="ECO:0007669"/>
    <property type="project" value="InterPro"/>
</dbReference>
<name>A0A7C2ZD02_9CREN</name>
<dbReference type="GO" id="GO:0004177">
    <property type="term" value="F:aminopeptidase activity"/>
    <property type="evidence" value="ECO:0007669"/>
    <property type="project" value="UniProtKB-KW"/>
</dbReference>
<dbReference type="InterPro" id="IPR058739">
    <property type="entry name" value="NicX"/>
</dbReference>
<evidence type="ECO:0000313" key="2">
    <source>
        <dbReference type="EMBL" id="HEW63530.1"/>
    </source>
</evidence>
<reference evidence="2" key="1">
    <citation type="journal article" date="2020" name="mSystems">
        <title>Genome- and Community-Level Interaction Insights into Carbon Utilization and Element Cycling Functions of Hydrothermarchaeota in Hydrothermal Sediment.</title>
        <authorList>
            <person name="Zhou Z."/>
            <person name="Liu Y."/>
            <person name="Xu W."/>
            <person name="Pan J."/>
            <person name="Luo Z.H."/>
            <person name="Li M."/>
        </authorList>
    </citation>
    <scope>NUCLEOTIDE SEQUENCE [LARGE SCALE GENOMIC DNA]</scope>
    <source>
        <strain evidence="2">SpSt-1261</strain>
    </source>
</reference>
<dbReference type="RefSeq" id="WP_272984804.1">
    <property type="nucleotide sequence ID" value="NZ_DSFH01000013.1"/>
</dbReference>
<dbReference type="Pfam" id="PF26233">
    <property type="entry name" value="NicX"/>
    <property type="match status" value="1"/>
</dbReference>
<dbReference type="PANTHER" id="PTHR34448">
    <property type="entry name" value="AMINOPEPTIDASE"/>
    <property type="match status" value="1"/>
</dbReference>
<dbReference type="EMBL" id="DSFH01000013">
    <property type="protein sequence ID" value="HEW63530.1"/>
    <property type="molecule type" value="Genomic_DNA"/>
</dbReference>
<organism evidence="2">
    <name type="scientific">Fervidicoccus fontis</name>
    <dbReference type="NCBI Taxonomy" id="683846"/>
    <lineage>
        <taxon>Archaea</taxon>
        <taxon>Thermoproteota</taxon>
        <taxon>Thermoprotei</taxon>
        <taxon>Fervidicoccales</taxon>
        <taxon>Fervidicoccaceae</taxon>
        <taxon>Fervidicoccus</taxon>
    </lineage>
</organism>
<dbReference type="SUPFAM" id="SSF144052">
    <property type="entry name" value="Thermophilic metalloprotease-like"/>
    <property type="match status" value="1"/>
</dbReference>
<dbReference type="GO" id="GO:0046872">
    <property type="term" value="F:metal ion binding"/>
    <property type="evidence" value="ECO:0007669"/>
    <property type="project" value="UniProtKB-KW"/>
</dbReference>
<keyword evidence="2" id="KW-0645">Protease</keyword>
<keyword evidence="2" id="KW-0031">Aminopeptidase</keyword>
<gene>
    <name evidence="2" type="ORF">ENO39_00505</name>
</gene>
<comment type="caution">
    <text evidence="2">The sequence shown here is derived from an EMBL/GenBank/DDBJ whole genome shotgun (WGS) entry which is preliminary data.</text>
</comment>
<protein>
    <submittedName>
        <fullName evidence="2">Aminopeptidase</fullName>
    </submittedName>
</protein>